<evidence type="ECO:0000256" key="1">
    <source>
        <dbReference type="ARBA" id="ARBA00000098"/>
    </source>
</evidence>
<dbReference type="RefSeq" id="WP_211680683.1">
    <property type="nucleotide sequence ID" value="NZ_JAGRQH010000002.1"/>
</dbReference>
<keyword evidence="7" id="KW-0645">Protease</keyword>
<dbReference type="InterPro" id="IPR027268">
    <property type="entry name" value="Peptidase_M4/M1_CTD_sf"/>
</dbReference>
<dbReference type="PRINTS" id="PR00756">
    <property type="entry name" value="ALADIPTASE"/>
</dbReference>
<dbReference type="PANTHER" id="PTHR11533">
    <property type="entry name" value="PROTEASE M1 ZINC METALLOPROTEASE"/>
    <property type="match status" value="1"/>
</dbReference>
<comment type="caution">
    <text evidence="14">The sequence shown here is derived from an EMBL/GenBank/DDBJ whole genome shotgun (WGS) entry which is preliminary data.</text>
</comment>
<comment type="catalytic activity">
    <reaction evidence="1">
        <text>Release of an N-terminal amino acid, Xaa-|-Yaa- from a peptide, amide or arylamide. Xaa is preferably Ala, but may be most amino acids including Pro (slow action). When a terminal hydrophobic residue is followed by a prolyl residue, the two may be released as an intact Xaa-Pro dipeptide.</text>
        <dbReference type="EC" id="3.4.11.2"/>
    </reaction>
</comment>
<feature type="domain" description="Peptidase M1 membrane alanine aminopeptidase" evidence="12">
    <location>
        <begin position="305"/>
        <end position="460"/>
    </location>
</feature>
<dbReference type="InterPro" id="IPR014782">
    <property type="entry name" value="Peptidase_M1_dom"/>
</dbReference>
<dbReference type="EC" id="3.4.11.2" evidence="4"/>
<dbReference type="InterPro" id="IPR001930">
    <property type="entry name" value="Peptidase_M1"/>
</dbReference>
<dbReference type="PANTHER" id="PTHR11533:SF174">
    <property type="entry name" value="PUROMYCIN-SENSITIVE AMINOPEPTIDASE-RELATED"/>
    <property type="match status" value="1"/>
</dbReference>
<name>A0ABS5E5E2_9PROT</name>
<evidence type="ECO:0000256" key="6">
    <source>
        <dbReference type="ARBA" id="ARBA00022438"/>
    </source>
</evidence>
<keyword evidence="8" id="KW-0479">Metal-binding</keyword>
<feature type="domain" description="Aminopeptidase N-like N-terminal" evidence="13">
    <location>
        <begin position="59"/>
        <end position="220"/>
    </location>
</feature>
<dbReference type="Pfam" id="PF17900">
    <property type="entry name" value="Peptidase_M1_N"/>
    <property type="match status" value="1"/>
</dbReference>
<evidence type="ECO:0000256" key="10">
    <source>
        <dbReference type="ARBA" id="ARBA00022833"/>
    </source>
</evidence>
<dbReference type="InterPro" id="IPR050344">
    <property type="entry name" value="Peptidase_M1_aminopeptidases"/>
</dbReference>
<evidence type="ECO:0000256" key="4">
    <source>
        <dbReference type="ARBA" id="ARBA00012564"/>
    </source>
</evidence>
<evidence type="ECO:0000259" key="13">
    <source>
        <dbReference type="Pfam" id="PF17900"/>
    </source>
</evidence>
<accession>A0ABS5E5E2</accession>
<reference evidence="14 15" key="1">
    <citation type="submission" date="2021-04" db="EMBL/GenBank/DDBJ databases">
        <title>The complete genome sequence of Neokomagataea sp. TBRC 2177.</title>
        <authorList>
            <person name="Charoenyingcharoen P."/>
            <person name="Yukphan P."/>
        </authorList>
    </citation>
    <scope>NUCLEOTIDE SEQUENCE [LARGE SCALE GENOMIC DNA]</scope>
    <source>
        <strain evidence="14 15">TBRC 2177</strain>
    </source>
</reference>
<dbReference type="SUPFAM" id="SSF55486">
    <property type="entry name" value="Metalloproteases ('zincins'), catalytic domain"/>
    <property type="match status" value="1"/>
</dbReference>
<evidence type="ECO:0000256" key="5">
    <source>
        <dbReference type="ARBA" id="ARBA00015611"/>
    </source>
</evidence>
<keyword evidence="10" id="KW-0862">Zinc</keyword>
<keyword evidence="9" id="KW-0378">Hydrolase</keyword>
<dbReference type="Gene3D" id="2.60.40.1730">
    <property type="entry name" value="tricorn interacting facor f3 domain"/>
    <property type="match status" value="1"/>
</dbReference>
<dbReference type="InterPro" id="IPR042097">
    <property type="entry name" value="Aminopeptidase_N-like_N_sf"/>
</dbReference>
<evidence type="ECO:0000313" key="15">
    <source>
        <dbReference type="Proteomes" id="UP000677812"/>
    </source>
</evidence>
<keyword evidence="15" id="KW-1185">Reference proteome</keyword>
<evidence type="ECO:0000256" key="11">
    <source>
        <dbReference type="ARBA" id="ARBA00023049"/>
    </source>
</evidence>
<evidence type="ECO:0000259" key="12">
    <source>
        <dbReference type="Pfam" id="PF01433"/>
    </source>
</evidence>
<organism evidence="14 15">
    <name type="scientific">Neokomagataea anthophila</name>
    <dbReference type="NCBI Taxonomy" id="2826925"/>
    <lineage>
        <taxon>Bacteria</taxon>
        <taxon>Pseudomonadati</taxon>
        <taxon>Pseudomonadota</taxon>
        <taxon>Alphaproteobacteria</taxon>
        <taxon>Acetobacterales</taxon>
        <taxon>Acetobacteraceae</taxon>
        <taxon>Neokomagataea</taxon>
    </lineage>
</organism>
<keyword evidence="11" id="KW-0482">Metalloprotease</keyword>
<evidence type="ECO:0000256" key="2">
    <source>
        <dbReference type="ARBA" id="ARBA00001947"/>
    </source>
</evidence>
<dbReference type="SUPFAM" id="SSF63737">
    <property type="entry name" value="Leukotriene A4 hydrolase N-terminal domain"/>
    <property type="match status" value="1"/>
</dbReference>
<dbReference type="Gene3D" id="1.10.390.10">
    <property type="entry name" value="Neutral Protease Domain 2"/>
    <property type="match status" value="1"/>
</dbReference>
<dbReference type="InterPro" id="IPR045357">
    <property type="entry name" value="Aminopeptidase_N-like_N"/>
</dbReference>
<evidence type="ECO:0000256" key="7">
    <source>
        <dbReference type="ARBA" id="ARBA00022670"/>
    </source>
</evidence>
<sequence>MIFYFAWCFYPDFKNHLHRRPASRRCLSILTAIISFNGLISANHIFAKTTPNTNFDVTSYTLTLTPDIQNETVSGHETILLHAVSNALQRLDFTRNALTIESALLDGIPLSSTQTGDNLTFNLPTPIPRGHTVKLELIYHGHPARGLARSATALYTSYFACDWMVCRQDAFGDKADFSLKLRVSSGMNTLSVGRLLSKQIEPDGSEVHLWKSPRPYSAYLYGFAIGHFASVTNQVGLTKLTYLSDIAEAEELKRRLASTNEMVHFLSEKAGIPLPVAEYSQLLVKGDEAQEAATYSVIGMDELPTTNNDPAQDWVIIHELTHQWWGNLITCATLQDFWLNEGITTFITAVWKEHLYGQAAYNAELNLARQRLEKARNKGFDKPLAWNGDYPTLGIRRAVQYSKGALFMDYLRTTLGDTAFWSGIRRYTRAHAGGTVTSIDFEKDMETASGRDLHQIFNDWVFGVASQSTTPSSQPKNIISPR</sequence>
<protein>
    <recommendedName>
        <fullName evidence="5">Aminopeptidase N</fullName>
        <ecNumber evidence="4">3.4.11.2</ecNumber>
    </recommendedName>
</protein>
<dbReference type="Pfam" id="PF01433">
    <property type="entry name" value="Peptidase_M1"/>
    <property type="match status" value="1"/>
</dbReference>
<evidence type="ECO:0000256" key="8">
    <source>
        <dbReference type="ARBA" id="ARBA00022723"/>
    </source>
</evidence>
<gene>
    <name evidence="14" type="ORF">KB213_03475</name>
</gene>
<comment type="cofactor">
    <cofactor evidence="2">
        <name>Zn(2+)</name>
        <dbReference type="ChEBI" id="CHEBI:29105"/>
    </cofactor>
</comment>
<keyword evidence="6" id="KW-0031">Aminopeptidase</keyword>
<evidence type="ECO:0000313" key="14">
    <source>
        <dbReference type="EMBL" id="MBR0559121.1"/>
    </source>
</evidence>
<evidence type="ECO:0000256" key="3">
    <source>
        <dbReference type="ARBA" id="ARBA00010136"/>
    </source>
</evidence>
<comment type="similarity">
    <text evidence="3">Belongs to the peptidase M1 family.</text>
</comment>
<proteinExistence type="inferred from homology"/>
<dbReference type="Proteomes" id="UP000677812">
    <property type="component" value="Unassembled WGS sequence"/>
</dbReference>
<dbReference type="EMBL" id="JAGRQH010000002">
    <property type="protein sequence ID" value="MBR0559121.1"/>
    <property type="molecule type" value="Genomic_DNA"/>
</dbReference>
<evidence type="ECO:0000256" key="9">
    <source>
        <dbReference type="ARBA" id="ARBA00022801"/>
    </source>
</evidence>